<dbReference type="GO" id="GO:0006289">
    <property type="term" value="P:nucleotide-excision repair"/>
    <property type="evidence" value="ECO:0007669"/>
    <property type="project" value="InterPro"/>
</dbReference>
<proteinExistence type="predicted"/>
<dbReference type="GO" id="GO:0005634">
    <property type="term" value="C:nucleus"/>
    <property type="evidence" value="ECO:0007669"/>
    <property type="project" value="InterPro"/>
</dbReference>
<dbReference type="GO" id="GO:0003684">
    <property type="term" value="F:damaged DNA binding"/>
    <property type="evidence" value="ECO:0007669"/>
    <property type="project" value="TreeGrafter"/>
</dbReference>
<dbReference type="GO" id="GO:0045951">
    <property type="term" value="P:positive regulation of mitotic recombination"/>
    <property type="evidence" value="ECO:0007669"/>
    <property type="project" value="TreeGrafter"/>
</dbReference>
<dbReference type="RefSeq" id="XP_012897845.1">
    <property type="nucleotide sequence ID" value="XM_013042391.1"/>
</dbReference>
<organism evidence="2">
    <name type="scientific">Blastocystis hominis</name>
    <dbReference type="NCBI Taxonomy" id="12968"/>
    <lineage>
        <taxon>Eukaryota</taxon>
        <taxon>Sar</taxon>
        <taxon>Stramenopiles</taxon>
        <taxon>Bigyra</taxon>
        <taxon>Opalozoa</taxon>
        <taxon>Opalinata</taxon>
        <taxon>Blastocystidae</taxon>
        <taxon>Blastocystis</taxon>
    </lineage>
</organism>
<dbReference type="PANTHER" id="PTHR11472:SF1">
    <property type="entry name" value="GENERAL TRANSCRIPTION AND DNA REPAIR FACTOR IIH HELICASE SUBUNIT XPD"/>
    <property type="match status" value="1"/>
</dbReference>
<dbReference type="InterPro" id="IPR001945">
    <property type="entry name" value="RAD3/XPD"/>
</dbReference>
<sequence>MLVKPPFVSSNQWNKNFVASQRVLKLICCDAGYVMQPLFTAFKHIIITSGTLSLDLYPKLLQFHPLVAKSICIDRNSHLCPVVVSRGNDQGRMTVTNAMEVPDTKPSSSLSAKSDVKLSSKYTLRANNQVAVSYGSLLVEMARVVPDGIICFFTSYSHISNPFLIWNRCLFLCEWDAHGVIRDIYNYKLLYIESRDINESNVAVQNYRKSCDEGKGAVLLCVVRGHISEGVHFNDHYGRCCILMGVPFLNTLSKELNQKCEYLRYQYDVDKNDYQICDAIRQSAQCVGRTIRNKNDYSFVIFADYRYDLVDHSSRLPEWIQQQLPPAHHNLSVEMAVITARTFFKKMARHDADTQPRTLTVETLPRYIYERGLYSV</sequence>
<dbReference type="PRINTS" id="PR00852">
    <property type="entry name" value="XRODRMPGMNTD"/>
</dbReference>
<dbReference type="GO" id="GO:0016818">
    <property type="term" value="F:hydrolase activity, acting on acid anhydrides, in phosphorus-containing anhydrides"/>
    <property type="evidence" value="ECO:0007669"/>
    <property type="project" value="InterPro"/>
</dbReference>
<dbReference type="Proteomes" id="UP000008312">
    <property type="component" value="Unassembled WGS sequence"/>
</dbReference>
<keyword evidence="3" id="KW-1185">Reference proteome</keyword>
<dbReference type="GO" id="GO:0005524">
    <property type="term" value="F:ATP binding"/>
    <property type="evidence" value="ECO:0007669"/>
    <property type="project" value="InterPro"/>
</dbReference>
<dbReference type="InParanoid" id="D8M6V8"/>
<dbReference type="GeneID" id="24920698"/>
<dbReference type="AlphaFoldDB" id="D8M6V8"/>
<dbReference type="Gene3D" id="3.40.50.300">
    <property type="entry name" value="P-loop containing nucleotide triphosphate hydrolases"/>
    <property type="match status" value="1"/>
</dbReference>
<dbReference type="GO" id="GO:0003678">
    <property type="term" value="F:DNA helicase activity"/>
    <property type="evidence" value="ECO:0007669"/>
    <property type="project" value="InterPro"/>
</dbReference>
<reference evidence="2" key="1">
    <citation type="submission" date="2010-02" db="EMBL/GenBank/DDBJ databases">
        <title>Sequencing and annotation of the Blastocystis hominis genome.</title>
        <authorList>
            <person name="Wincker P."/>
        </authorList>
    </citation>
    <scope>NUCLEOTIDE SEQUENCE</scope>
    <source>
        <strain evidence="2">Singapore isolate B</strain>
    </source>
</reference>
<dbReference type="SMART" id="SM00491">
    <property type="entry name" value="HELICc2"/>
    <property type="match status" value="1"/>
</dbReference>
<evidence type="ECO:0000313" key="2">
    <source>
        <dbReference type="EMBL" id="CBK23797.2"/>
    </source>
</evidence>
<evidence type="ECO:0000313" key="3">
    <source>
        <dbReference type="Proteomes" id="UP000008312"/>
    </source>
</evidence>
<dbReference type="GO" id="GO:0006366">
    <property type="term" value="P:transcription by RNA polymerase II"/>
    <property type="evidence" value="ECO:0007669"/>
    <property type="project" value="TreeGrafter"/>
</dbReference>
<dbReference type="InterPro" id="IPR006555">
    <property type="entry name" value="ATP-dep_Helicase_C"/>
</dbReference>
<feature type="domain" description="ATP-dependent helicase C-terminal" evidence="1">
    <location>
        <begin position="167"/>
        <end position="309"/>
    </location>
</feature>
<dbReference type="EMBL" id="FN668662">
    <property type="protein sequence ID" value="CBK23797.2"/>
    <property type="molecule type" value="Genomic_DNA"/>
</dbReference>
<dbReference type="OMA" id="RICWMET"/>
<protein>
    <recommendedName>
        <fullName evidence="1">ATP-dependent helicase C-terminal domain-containing protein</fullName>
    </recommendedName>
</protein>
<dbReference type="InterPro" id="IPR045028">
    <property type="entry name" value="DinG/Rad3-like"/>
</dbReference>
<dbReference type="PANTHER" id="PTHR11472">
    <property type="entry name" value="DNA REPAIR DEAD HELICASE RAD3/XP-D SUBFAMILY MEMBER"/>
    <property type="match status" value="1"/>
</dbReference>
<name>D8M6V8_BLAHO</name>
<gene>
    <name evidence="2" type="ORF">GSBLH_T00003611001</name>
</gene>
<evidence type="ECO:0000259" key="1">
    <source>
        <dbReference type="SMART" id="SM00491"/>
    </source>
</evidence>
<dbReference type="InterPro" id="IPR027417">
    <property type="entry name" value="P-loop_NTPase"/>
</dbReference>
<dbReference type="OrthoDB" id="272481at2759"/>
<dbReference type="Pfam" id="PF13307">
    <property type="entry name" value="Helicase_C_2"/>
    <property type="match status" value="1"/>
</dbReference>
<accession>D8M6V8</accession>
<dbReference type="FunFam" id="3.40.50.300:FF:000135">
    <property type="entry name" value="DNA repair helicase RAD3, putative"/>
    <property type="match status" value="1"/>
</dbReference>